<dbReference type="FunFam" id="2.40.30.110:FF:000003">
    <property type="entry name" value="Aminomethyltransferase"/>
    <property type="match status" value="1"/>
</dbReference>
<gene>
    <name evidence="7 11" type="primary">gcvT</name>
    <name evidence="11" type="ORF">GTW58_09390</name>
</gene>
<dbReference type="GO" id="GO:0005829">
    <property type="term" value="C:cytosol"/>
    <property type="evidence" value="ECO:0007669"/>
    <property type="project" value="TreeGrafter"/>
</dbReference>
<dbReference type="PIRSF" id="PIRSF006487">
    <property type="entry name" value="GcvT"/>
    <property type="match status" value="1"/>
</dbReference>
<dbReference type="PANTHER" id="PTHR43757:SF2">
    <property type="entry name" value="AMINOMETHYLTRANSFERASE, MITOCHONDRIAL"/>
    <property type="match status" value="1"/>
</dbReference>
<dbReference type="AlphaFoldDB" id="A0A846TTN1"/>
<evidence type="ECO:0000259" key="10">
    <source>
        <dbReference type="Pfam" id="PF08669"/>
    </source>
</evidence>
<organism evidence="11 12">
    <name type="scientific">Kocuria subflava</name>
    <dbReference type="NCBI Taxonomy" id="1736139"/>
    <lineage>
        <taxon>Bacteria</taxon>
        <taxon>Bacillati</taxon>
        <taxon>Actinomycetota</taxon>
        <taxon>Actinomycetes</taxon>
        <taxon>Micrococcales</taxon>
        <taxon>Micrococcaceae</taxon>
        <taxon>Kocuria</taxon>
    </lineage>
</organism>
<dbReference type="GO" id="GO:0019464">
    <property type="term" value="P:glycine decarboxylation via glycine cleavage system"/>
    <property type="evidence" value="ECO:0007669"/>
    <property type="project" value="UniProtKB-UniRule"/>
</dbReference>
<evidence type="ECO:0000256" key="7">
    <source>
        <dbReference type="HAMAP-Rule" id="MF_00259"/>
    </source>
</evidence>
<dbReference type="Gene3D" id="3.30.1360.120">
    <property type="entry name" value="Probable tRNA modification gtpase trme, domain 1"/>
    <property type="match status" value="1"/>
</dbReference>
<name>A0A846TTN1_9MICC</name>
<evidence type="ECO:0000256" key="1">
    <source>
        <dbReference type="ARBA" id="ARBA00008609"/>
    </source>
</evidence>
<dbReference type="GO" id="GO:0008168">
    <property type="term" value="F:methyltransferase activity"/>
    <property type="evidence" value="ECO:0007669"/>
    <property type="project" value="UniProtKB-KW"/>
</dbReference>
<keyword evidence="4 7" id="KW-0808">Transferase</keyword>
<evidence type="ECO:0000256" key="2">
    <source>
        <dbReference type="ARBA" id="ARBA00012616"/>
    </source>
</evidence>
<keyword evidence="12" id="KW-1185">Reference proteome</keyword>
<evidence type="ECO:0000256" key="6">
    <source>
        <dbReference type="ARBA" id="ARBA00047665"/>
    </source>
</evidence>
<dbReference type="NCBIfam" id="TIGR00528">
    <property type="entry name" value="gcvT"/>
    <property type="match status" value="1"/>
</dbReference>
<protein>
    <recommendedName>
        <fullName evidence="2 7">Aminomethyltransferase</fullName>
        <ecNumber evidence="2 7">2.1.2.10</ecNumber>
    </recommendedName>
    <alternativeName>
        <fullName evidence="5 7">Glycine cleavage system T protein</fullName>
    </alternativeName>
</protein>
<dbReference type="InterPro" id="IPR006223">
    <property type="entry name" value="GcvT"/>
</dbReference>
<dbReference type="EMBL" id="JAAVUN010000017">
    <property type="protein sequence ID" value="NKE10139.1"/>
    <property type="molecule type" value="Genomic_DNA"/>
</dbReference>
<accession>A0A846TTN1</accession>
<dbReference type="Pfam" id="PF08669">
    <property type="entry name" value="GCV_T_C"/>
    <property type="match status" value="1"/>
</dbReference>
<dbReference type="InterPro" id="IPR029043">
    <property type="entry name" value="GcvT/YgfZ_C"/>
</dbReference>
<evidence type="ECO:0000256" key="3">
    <source>
        <dbReference type="ARBA" id="ARBA00022576"/>
    </source>
</evidence>
<dbReference type="InterPro" id="IPR013977">
    <property type="entry name" value="GcvT_C"/>
</dbReference>
<dbReference type="SUPFAM" id="SSF101790">
    <property type="entry name" value="Aminomethyltransferase beta-barrel domain"/>
    <property type="match status" value="1"/>
</dbReference>
<comment type="function">
    <text evidence="7">The glycine cleavage system catalyzes the degradation of glycine.</text>
</comment>
<dbReference type="GO" id="GO:0008483">
    <property type="term" value="F:transaminase activity"/>
    <property type="evidence" value="ECO:0007669"/>
    <property type="project" value="UniProtKB-KW"/>
</dbReference>
<dbReference type="Gene3D" id="2.40.30.110">
    <property type="entry name" value="Aminomethyltransferase beta-barrel domains"/>
    <property type="match status" value="1"/>
</dbReference>
<comment type="subunit">
    <text evidence="7">The glycine cleavage system is composed of four proteins: P, T, L and H.</text>
</comment>
<dbReference type="GO" id="GO:0004047">
    <property type="term" value="F:aminomethyltransferase activity"/>
    <property type="evidence" value="ECO:0007669"/>
    <property type="project" value="UniProtKB-UniRule"/>
</dbReference>
<dbReference type="Pfam" id="PF01571">
    <property type="entry name" value="GCV_T"/>
    <property type="match status" value="1"/>
</dbReference>
<feature type="domain" description="GCVT N-terminal" evidence="9">
    <location>
        <begin position="14"/>
        <end position="284"/>
    </location>
</feature>
<dbReference type="Gene3D" id="3.30.70.1400">
    <property type="entry name" value="Aminomethyltransferase beta-barrel domains"/>
    <property type="match status" value="1"/>
</dbReference>
<evidence type="ECO:0000256" key="4">
    <source>
        <dbReference type="ARBA" id="ARBA00022679"/>
    </source>
</evidence>
<reference evidence="11 12" key="1">
    <citation type="submission" date="2020-02" db="EMBL/GenBank/DDBJ databases">
        <authorList>
            <person name="Sun Q."/>
        </authorList>
    </citation>
    <scope>NUCLEOTIDE SEQUENCE [LARGE SCALE GENOMIC DNA]</scope>
    <source>
        <strain evidence="11 12">YIM 13062</strain>
    </source>
</reference>
<dbReference type="InterPro" id="IPR027266">
    <property type="entry name" value="TrmE/GcvT-like"/>
</dbReference>
<evidence type="ECO:0000256" key="5">
    <source>
        <dbReference type="ARBA" id="ARBA00031395"/>
    </source>
</evidence>
<dbReference type="Gene3D" id="4.10.1250.10">
    <property type="entry name" value="Aminomethyltransferase fragment"/>
    <property type="match status" value="1"/>
</dbReference>
<dbReference type="EC" id="2.1.2.10" evidence="2 7"/>
<dbReference type="SUPFAM" id="SSF103025">
    <property type="entry name" value="Folate-binding domain"/>
    <property type="match status" value="1"/>
</dbReference>
<proteinExistence type="inferred from homology"/>
<keyword evidence="3 7" id="KW-0032">Aminotransferase</keyword>
<feature type="binding site" evidence="8">
    <location>
        <position position="214"/>
    </location>
    <ligand>
        <name>substrate</name>
    </ligand>
</feature>
<keyword evidence="11" id="KW-0489">Methyltransferase</keyword>
<evidence type="ECO:0000259" key="9">
    <source>
        <dbReference type="Pfam" id="PF01571"/>
    </source>
</evidence>
<evidence type="ECO:0000256" key="8">
    <source>
        <dbReference type="PIRSR" id="PIRSR006487-1"/>
    </source>
</evidence>
<dbReference type="PANTHER" id="PTHR43757">
    <property type="entry name" value="AMINOMETHYLTRANSFERASE"/>
    <property type="match status" value="1"/>
</dbReference>
<dbReference type="InterPro" id="IPR022903">
    <property type="entry name" value="GcvT_bac"/>
</dbReference>
<dbReference type="Proteomes" id="UP000521379">
    <property type="component" value="Unassembled WGS sequence"/>
</dbReference>
<comment type="catalytic activity">
    <reaction evidence="6 7">
        <text>N(6)-[(R)-S(8)-aminomethyldihydrolipoyl]-L-lysyl-[protein] + (6S)-5,6,7,8-tetrahydrofolate = N(6)-[(R)-dihydrolipoyl]-L-lysyl-[protein] + (6R)-5,10-methylene-5,6,7,8-tetrahydrofolate + NH4(+)</text>
        <dbReference type="Rhea" id="RHEA:16945"/>
        <dbReference type="Rhea" id="RHEA-COMP:10475"/>
        <dbReference type="Rhea" id="RHEA-COMP:10492"/>
        <dbReference type="ChEBI" id="CHEBI:15636"/>
        <dbReference type="ChEBI" id="CHEBI:28938"/>
        <dbReference type="ChEBI" id="CHEBI:57453"/>
        <dbReference type="ChEBI" id="CHEBI:83100"/>
        <dbReference type="ChEBI" id="CHEBI:83143"/>
        <dbReference type="EC" id="2.1.2.10"/>
    </reaction>
</comment>
<dbReference type="HAMAP" id="MF_00259">
    <property type="entry name" value="GcvT"/>
    <property type="match status" value="1"/>
</dbReference>
<dbReference type="InterPro" id="IPR028896">
    <property type="entry name" value="GcvT/YgfZ/DmdA"/>
</dbReference>
<dbReference type="GO" id="GO:0005960">
    <property type="term" value="C:glycine cleavage complex"/>
    <property type="evidence" value="ECO:0007669"/>
    <property type="project" value="InterPro"/>
</dbReference>
<dbReference type="InterPro" id="IPR006222">
    <property type="entry name" value="GCVT_N"/>
</dbReference>
<dbReference type="GO" id="GO:0032259">
    <property type="term" value="P:methylation"/>
    <property type="evidence" value="ECO:0007669"/>
    <property type="project" value="UniProtKB-KW"/>
</dbReference>
<dbReference type="FunFam" id="3.30.70.1400:FF:000001">
    <property type="entry name" value="Aminomethyltransferase"/>
    <property type="match status" value="1"/>
</dbReference>
<comment type="caution">
    <text evidence="11">The sequence shown here is derived from an EMBL/GenBank/DDBJ whole genome shotgun (WGS) entry which is preliminary data.</text>
</comment>
<evidence type="ECO:0000313" key="12">
    <source>
        <dbReference type="Proteomes" id="UP000521379"/>
    </source>
</evidence>
<dbReference type="NCBIfam" id="NF001567">
    <property type="entry name" value="PRK00389.1"/>
    <property type="match status" value="1"/>
</dbReference>
<dbReference type="RefSeq" id="WP_119933125.1">
    <property type="nucleotide sequence ID" value="NZ_JAAVUN010000017.1"/>
</dbReference>
<comment type="similarity">
    <text evidence="1 7">Belongs to the GcvT family.</text>
</comment>
<sequence length="386" mass="40775">MSAPNNSKPTALSSVHERLGASFTDFGGWWMPLRYGSDVAEHLAVRQAAGIFDLSHMGEVLVTGPEAAAFLDYALVGRLSAVEVGRAKYSLLCNEQGGVIDDLIIYRLGQDEFLVVPNAANTPAALAALEGRTGTPDGHTFDVTISDRTEATALIAVQGPASEAILLEVVTADSVEAVKALRYYAIVDVVVETGDGELPVKLARTGYTGEDGFEIYVDAEADPEAPQRLWTLLESAGQSYGLVPCGLASRDSLRLEAGMPLHGHELSESIDPFSAGLGPVVALKSKVSFVGRDALAAIKESGPQRKLVGLANDTKRAARPGYAVLHDGDTVGEVTSGAPSPTLGHAIALAFVRPDLAEVGTELQVDLRGKPTPFTVVALPFYKRER</sequence>
<feature type="domain" description="Aminomethyltransferase C-terminal" evidence="10">
    <location>
        <begin position="305"/>
        <end position="383"/>
    </location>
</feature>
<evidence type="ECO:0000313" key="11">
    <source>
        <dbReference type="EMBL" id="NKE10139.1"/>
    </source>
</evidence>